<proteinExistence type="predicted"/>
<organism evidence="2 3">
    <name type="scientific">Uabimicrobium amorphum</name>
    <dbReference type="NCBI Taxonomy" id="2596890"/>
    <lineage>
        <taxon>Bacteria</taxon>
        <taxon>Pseudomonadati</taxon>
        <taxon>Planctomycetota</taxon>
        <taxon>Candidatus Uabimicrobiia</taxon>
        <taxon>Candidatus Uabimicrobiales</taxon>
        <taxon>Candidatus Uabimicrobiaceae</taxon>
        <taxon>Candidatus Uabimicrobium</taxon>
    </lineage>
</organism>
<keyword evidence="3" id="KW-1185">Reference proteome</keyword>
<reference evidence="2 3" key="1">
    <citation type="submission" date="2019-08" db="EMBL/GenBank/DDBJ databases">
        <title>Complete genome sequence of Candidatus Uab amorphum.</title>
        <authorList>
            <person name="Shiratori T."/>
            <person name="Suzuki S."/>
            <person name="Kakizawa Y."/>
            <person name="Ishida K."/>
        </authorList>
    </citation>
    <scope>NUCLEOTIDE SEQUENCE [LARGE SCALE GENOMIC DNA]</scope>
    <source>
        <strain evidence="2 3">SRT547</strain>
    </source>
</reference>
<evidence type="ECO:0000313" key="3">
    <source>
        <dbReference type="Proteomes" id="UP000326354"/>
    </source>
</evidence>
<sequence>MKHVLYLIVFFLPLCAFANKNGTQYYVVGDKALKQEEYNKLSRKDRKNFKCSFRTIWKVQTSKDPQQPQQTRIDMLSNEITIIMFVDTTTRMISGSPFFDAAANSYKEPLKLKSDLKRKKRSFGGKKCYTGIGDTTDGKTAELITATYGDKRWRIIMIYDQKKMRLKVVRRAYAIFMQTFRFGK</sequence>
<gene>
    <name evidence="2" type="ORF">UABAM_04840</name>
</gene>
<keyword evidence="1" id="KW-0732">Signal</keyword>
<accession>A0A5S9IRA1</accession>
<evidence type="ECO:0000256" key="1">
    <source>
        <dbReference type="SAM" id="SignalP"/>
    </source>
</evidence>
<evidence type="ECO:0000313" key="2">
    <source>
        <dbReference type="EMBL" id="BBM86454.1"/>
    </source>
</evidence>
<feature type="chain" id="PRO_5025068660" evidence="1">
    <location>
        <begin position="19"/>
        <end position="184"/>
    </location>
</feature>
<name>A0A5S9IRA1_UABAM</name>
<dbReference type="KEGG" id="uam:UABAM_04840"/>
<dbReference type="EMBL" id="AP019860">
    <property type="protein sequence ID" value="BBM86454.1"/>
    <property type="molecule type" value="Genomic_DNA"/>
</dbReference>
<dbReference type="Proteomes" id="UP000326354">
    <property type="component" value="Chromosome"/>
</dbReference>
<dbReference type="RefSeq" id="WP_173013537.1">
    <property type="nucleotide sequence ID" value="NZ_JAZFBD010000086.1"/>
</dbReference>
<feature type="signal peptide" evidence="1">
    <location>
        <begin position="1"/>
        <end position="18"/>
    </location>
</feature>
<dbReference type="AlphaFoldDB" id="A0A5S9IRA1"/>
<protein>
    <submittedName>
        <fullName evidence="2">Uncharacterized protein</fullName>
    </submittedName>
</protein>